<dbReference type="GO" id="GO:0004129">
    <property type="term" value="F:cytochrome-c oxidase activity"/>
    <property type="evidence" value="ECO:0007669"/>
    <property type="project" value="InterPro"/>
</dbReference>
<feature type="transmembrane region" description="Helical" evidence="7">
    <location>
        <begin position="63"/>
        <end position="85"/>
    </location>
</feature>
<dbReference type="GO" id="GO:0005886">
    <property type="term" value="C:plasma membrane"/>
    <property type="evidence" value="ECO:0007669"/>
    <property type="project" value="UniProtKB-SubCell"/>
</dbReference>
<evidence type="ECO:0000313" key="9">
    <source>
        <dbReference type="EMBL" id="EMD84453.1"/>
    </source>
</evidence>
<feature type="transmembrane region" description="Helical" evidence="7">
    <location>
        <begin position="26"/>
        <end position="48"/>
    </location>
</feature>
<evidence type="ECO:0000313" key="10">
    <source>
        <dbReference type="Proteomes" id="UP000011717"/>
    </source>
</evidence>
<dbReference type="InterPro" id="IPR013833">
    <property type="entry name" value="Cyt_c_oxidase_su3_a-hlx"/>
</dbReference>
<protein>
    <submittedName>
        <fullName evidence="9">Cytochrome c oxidase polypeptide III</fullName>
    </submittedName>
</protein>
<feature type="transmembrane region" description="Helical" evidence="7">
    <location>
        <begin position="191"/>
        <end position="210"/>
    </location>
</feature>
<dbReference type="SUPFAM" id="SSF81452">
    <property type="entry name" value="Cytochrome c oxidase subunit III-like"/>
    <property type="match status" value="1"/>
</dbReference>
<comment type="subcellular location">
    <subcellularLocation>
        <location evidence="6">Cell membrane</location>
        <topology evidence="6">Multi-pass membrane protein</topology>
    </subcellularLocation>
    <subcellularLocation>
        <location evidence="1">Membrane</location>
        <topology evidence="1">Multi-pass membrane protein</topology>
    </subcellularLocation>
</comment>
<evidence type="ECO:0000256" key="4">
    <source>
        <dbReference type="ARBA" id="ARBA00022989"/>
    </source>
</evidence>
<reference evidence="9 10" key="1">
    <citation type="journal article" date="2013" name="Genome Announc.">
        <title>Draft Genome Sequence of Strain JLT2015T, Belonging to the Family Sphingomonadaceae of the Alphaproteobacteria.</title>
        <authorList>
            <person name="Tang K."/>
            <person name="Liu K."/>
            <person name="Li S."/>
            <person name="Jiao N."/>
        </authorList>
    </citation>
    <scope>NUCLEOTIDE SEQUENCE [LARGE SCALE GENOMIC DNA]</scope>
    <source>
        <strain evidence="9 10">JLT2015</strain>
    </source>
</reference>
<keyword evidence="10" id="KW-1185">Reference proteome</keyword>
<keyword evidence="3 6" id="KW-0812">Transmembrane</keyword>
<dbReference type="InterPro" id="IPR035973">
    <property type="entry name" value="Cyt_c_oxidase_su3-like_sf"/>
</dbReference>
<dbReference type="Pfam" id="PF00510">
    <property type="entry name" value="COX3"/>
    <property type="match status" value="1"/>
</dbReference>
<dbReference type="GO" id="GO:0019646">
    <property type="term" value="P:aerobic electron transport chain"/>
    <property type="evidence" value="ECO:0007669"/>
    <property type="project" value="InterPro"/>
</dbReference>
<organism evidence="9 10">
    <name type="scientific">Pacificimonas flava</name>
    <dbReference type="NCBI Taxonomy" id="1234595"/>
    <lineage>
        <taxon>Bacteria</taxon>
        <taxon>Pseudomonadati</taxon>
        <taxon>Pseudomonadota</taxon>
        <taxon>Alphaproteobacteria</taxon>
        <taxon>Sphingomonadales</taxon>
        <taxon>Sphingosinicellaceae</taxon>
        <taxon>Pacificimonas</taxon>
    </lineage>
</organism>
<feature type="transmembrane region" description="Helical" evidence="7">
    <location>
        <begin position="92"/>
        <end position="112"/>
    </location>
</feature>
<dbReference type="PANTHER" id="PTHR11403:SF6">
    <property type="entry name" value="NITRIC OXIDE REDUCTASE SUBUNIT E"/>
    <property type="match status" value="1"/>
</dbReference>
<evidence type="ECO:0000256" key="3">
    <source>
        <dbReference type="ARBA" id="ARBA00022692"/>
    </source>
</evidence>
<evidence type="ECO:0000259" key="8">
    <source>
        <dbReference type="PROSITE" id="PS50253"/>
    </source>
</evidence>
<keyword evidence="5 7" id="KW-0472">Membrane</keyword>
<name>M2U8Y7_9SPHN</name>
<gene>
    <name evidence="9" type="ORF">C725_0383</name>
</gene>
<dbReference type="InterPro" id="IPR024791">
    <property type="entry name" value="Cyt_c/ubiquinol_Oxase_su3"/>
</dbReference>
<evidence type="ECO:0000256" key="7">
    <source>
        <dbReference type="SAM" id="Phobius"/>
    </source>
</evidence>
<dbReference type="AlphaFoldDB" id="M2U8Y7"/>
<evidence type="ECO:0000256" key="6">
    <source>
        <dbReference type="RuleBase" id="RU003376"/>
    </source>
</evidence>
<proteinExistence type="inferred from homology"/>
<dbReference type="PATRIC" id="fig|1234595.3.peg.382"/>
<dbReference type="PROSITE" id="PS50253">
    <property type="entry name" value="COX3"/>
    <property type="match status" value="1"/>
</dbReference>
<feature type="domain" description="Heme-copper oxidase subunit III family profile" evidence="8">
    <location>
        <begin position="1"/>
        <end position="211"/>
    </location>
</feature>
<evidence type="ECO:0000256" key="5">
    <source>
        <dbReference type="ARBA" id="ARBA00023136"/>
    </source>
</evidence>
<feature type="transmembrane region" description="Helical" evidence="7">
    <location>
        <begin position="146"/>
        <end position="170"/>
    </location>
</feature>
<keyword evidence="4 7" id="KW-1133">Transmembrane helix</keyword>
<dbReference type="InterPro" id="IPR000298">
    <property type="entry name" value="Cyt_c_oxidase-like_su3"/>
</dbReference>
<dbReference type="EMBL" id="AMRV01000001">
    <property type="protein sequence ID" value="EMD84453.1"/>
    <property type="molecule type" value="Genomic_DNA"/>
</dbReference>
<accession>M2U8Y7</accession>
<sequence length="211" mass="23257">MTDEVRLRNPYHQAAQQRSADLMGMYLFLASEIMLFGGLLAAVLALRIEHPHAVSSAAQHLKIWLGTANTVILLTSSLAVAVAVAAARFGRAALSATLFAAAGMLGVIFLGIKALEYQKEYSEGLMPFLGNARPLKDNAEFLFLNLYYVATGLHALHMTIGIAAIWTAAWRIFRRHIPVPGRAIAAEVTGLYWHFVDVVWVFLFPVFYLAR</sequence>
<comment type="caution">
    <text evidence="9">The sequence shown here is derived from an EMBL/GenBank/DDBJ whole genome shotgun (WGS) entry which is preliminary data.</text>
</comment>
<dbReference type="Gene3D" id="1.20.120.80">
    <property type="entry name" value="Cytochrome c oxidase, subunit III, four-helix bundle"/>
    <property type="match status" value="1"/>
</dbReference>
<dbReference type="OrthoDB" id="9810850at2"/>
<comment type="similarity">
    <text evidence="2 6">Belongs to the cytochrome c oxidase subunit 3 family.</text>
</comment>
<dbReference type="PANTHER" id="PTHR11403">
    <property type="entry name" value="CYTOCHROME C OXIDASE SUBUNIT III"/>
    <property type="match status" value="1"/>
</dbReference>
<dbReference type="Proteomes" id="UP000011717">
    <property type="component" value="Unassembled WGS sequence"/>
</dbReference>
<evidence type="ECO:0000256" key="1">
    <source>
        <dbReference type="ARBA" id="ARBA00004141"/>
    </source>
</evidence>
<dbReference type="RefSeq" id="WP_008599807.1">
    <property type="nucleotide sequence ID" value="NZ_AMRV01000001.1"/>
</dbReference>
<evidence type="ECO:0000256" key="2">
    <source>
        <dbReference type="ARBA" id="ARBA00010581"/>
    </source>
</evidence>